<dbReference type="Proteomes" id="UP001172159">
    <property type="component" value="Unassembled WGS sequence"/>
</dbReference>
<feature type="non-terminal residue" evidence="2">
    <location>
        <position position="1"/>
    </location>
</feature>
<dbReference type="InterPro" id="IPR010730">
    <property type="entry name" value="HET"/>
</dbReference>
<organism evidence="2 3">
    <name type="scientific">Apiosordaria backusii</name>
    <dbReference type="NCBI Taxonomy" id="314023"/>
    <lineage>
        <taxon>Eukaryota</taxon>
        <taxon>Fungi</taxon>
        <taxon>Dikarya</taxon>
        <taxon>Ascomycota</taxon>
        <taxon>Pezizomycotina</taxon>
        <taxon>Sordariomycetes</taxon>
        <taxon>Sordariomycetidae</taxon>
        <taxon>Sordariales</taxon>
        <taxon>Lasiosphaeriaceae</taxon>
        <taxon>Apiosordaria</taxon>
    </lineage>
</organism>
<comment type="caution">
    <text evidence="2">The sequence shown here is derived from an EMBL/GenBank/DDBJ whole genome shotgun (WGS) entry which is preliminary data.</text>
</comment>
<evidence type="ECO:0000313" key="3">
    <source>
        <dbReference type="Proteomes" id="UP001172159"/>
    </source>
</evidence>
<keyword evidence="3" id="KW-1185">Reference proteome</keyword>
<proteinExistence type="predicted"/>
<name>A0AA40AIJ7_9PEZI</name>
<feature type="domain" description="Heterokaryon incompatibility" evidence="1">
    <location>
        <begin position="2"/>
        <end position="153"/>
    </location>
</feature>
<protein>
    <submittedName>
        <fullName evidence="2">Heterokaryon incompatibility protein-domain-containing protein</fullName>
    </submittedName>
</protein>
<dbReference type="PANTHER" id="PTHR33112:SF12">
    <property type="entry name" value="HETEROKARYON INCOMPATIBILITY DOMAIN-CONTAINING PROTEIN"/>
    <property type="match status" value="1"/>
</dbReference>
<dbReference type="Pfam" id="PF06985">
    <property type="entry name" value="HET"/>
    <property type="match status" value="1"/>
</dbReference>
<reference evidence="2" key="1">
    <citation type="submission" date="2023-06" db="EMBL/GenBank/DDBJ databases">
        <title>Genome-scale phylogeny and comparative genomics of the fungal order Sordariales.</title>
        <authorList>
            <consortium name="Lawrence Berkeley National Laboratory"/>
            <person name="Hensen N."/>
            <person name="Bonometti L."/>
            <person name="Westerberg I."/>
            <person name="Brannstrom I.O."/>
            <person name="Guillou S."/>
            <person name="Cros-Aarteil S."/>
            <person name="Calhoun S."/>
            <person name="Haridas S."/>
            <person name="Kuo A."/>
            <person name="Mondo S."/>
            <person name="Pangilinan J."/>
            <person name="Riley R."/>
            <person name="Labutti K."/>
            <person name="Andreopoulos B."/>
            <person name="Lipzen A."/>
            <person name="Chen C."/>
            <person name="Yanf M."/>
            <person name="Daum C."/>
            <person name="Ng V."/>
            <person name="Clum A."/>
            <person name="Steindorff A."/>
            <person name="Ohm R."/>
            <person name="Martin F."/>
            <person name="Silar P."/>
            <person name="Natvig D."/>
            <person name="Lalanne C."/>
            <person name="Gautier V."/>
            <person name="Ament-Velasquez S.L."/>
            <person name="Kruys A."/>
            <person name="Hutchinson M.I."/>
            <person name="Powell A.J."/>
            <person name="Barry K."/>
            <person name="Miller A.N."/>
            <person name="Grigoriev I.V."/>
            <person name="Debuchy R."/>
            <person name="Gladieux P."/>
            <person name="Thoren M.H."/>
            <person name="Johannesson H."/>
        </authorList>
    </citation>
    <scope>NUCLEOTIDE SEQUENCE</scope>
    <source>
        <strain evidence="2">CBS 540.89</strain>
    </source>
</reference>
<gene>
    <name evidence="2" type="ORF">B0T21DRAFT_271562</name>
</gene>
<accession>A0AA40AIJ7</accession>
<dbReference type="AlphaFoldDB" id="A0AA40AIJ7"/>
<sequence>RYLALSYVWGDGRFYKTCGADVPALRKHGSLAPSAKLFNVPRTVRDAMALAKQLGEKYLWVDALCIIQDDDTHRTQQLRLMDRIYRHSVMTVIALSGGDAWSGLPGVGSGLRRRIMPVESIEGEAYSLTIEPPHLRHVVDLSAWSIRAWTFQEQLLSRRCLYLSDWQAYFQCQGTTYSIDRLNPLTEMACWDDGYTSYQKLVGYYLRRSMTRESDILNAFEGVSAFMQAQLGGSFFAGVPEALIDFCLLWAP</sequence>
<feature type="non-terminal residue" evidence="2">
    <location>
        <position position="252"/>
    </location>
</feature>
<dbReference type="PANTHER" id="PTHR33112">
    <property type="entry name" value="DOMAIN PROTEIN, PUTATIVE-RELATED"/>
    <property type="match status" value="1"/>
</dbReference>
<dbReference type="EMBL" id="JAUKTV010000014">
    <property type="protein sequence ID" value="KAK0716506.1"/>
    <property type="molecule type" value="Genomic_DNA"/>
</dbReference>
<evidence type="ECO:0000313" key="2">
    <source>
        <dbReference type="EMBL" id="KAK0716506.1"/>
    </source>
</evidence>
<evidence type="ECO:0000259" key="1">
    <source>
        <dbReference type="Pfam" id="PF06985"/>
    </source>
</evidence>